<protein>
    <recommendedName>
        <fullName evidence="2">tRNA(Ile)-lysidine synthetase</fullName>
        <ecNumber evidence="2">6.3.4.19</ecNumber>
    </recommendedName>
</protein>
<dbReference type="EC" id="6.3.4.19" evidence="2"/>
<dbReference type="InterPro" id="IPR012796">
    <property type="entry name" value="Lysidine-tRNA-synth_C"/>
</dbReference>
<comment type="subcellular location">
    <subcellularLocation>
        <location evidence="1">Cytoplasm</location>
    </subcellularLocation>
</comment>
<keyword evidence="7" id="KW-0067">ATP-binding</keyword>
<dbReference type="CDD" id="cd01992">
    <property type="entry name" value="TilS_N"/>
    <property type="match status" value="1"/>
</dbReference>
<evidence type="ECO:0000256" key="8">
    <source>
        <dbReference type="ARBA" id="ARBA00048539"/>
    </source>
</evidence>
<dbReference type="SMART" id="SM00977">
    <property type="entry name" value="TilS_C"/>
    <property type="match status" value="1"/>
</dbReference>
<organism evidence="10 11">
    <name type="scientific">candidate division WOR-3 bacterium 4484_100</name>
    <dbReference type="NCBI Taxonomy" id="1936077"/>
    <lineage>
        <taxon>Bacteria</taxon>
        <taxon>Bacteria division WOR-3</taxon>
    </lineage>
</organism>
<feature type="non-terminal residue" evidence="10">
    <location>
        <position position="1"/>
    </location>
</feature>
<evidence type="ECO:0000256" key="1">
    <source>
        <dbReference type="ARBA" id="ARBA00004496"/>
    </source>
</evidence>
<evidence type="ECO:0000313" key="11">
    <source>
        <dbReference type="Proteomes" id="UP000191663"/>
    </source>
</evidence>
<evidence type="ECO:0000256" key="6">
    <source>
        <dbReference type="ARBA" id="ARBA00022741"/>
    </source>
</evidence>
<name>A0A1V4QEH0_UNCW3</name>
<dbReference type="InterPro" id="IPR011063">
    <property type="entry name" value="TilS/TtcA_N"/>
</dbReference>
<gene>
    <name evidence="10" type="ORF">BXT86_06740</name>
</gene>
<evidence type="ECO:0000256" key="3">
    <source>
        <dbReference type="ARBA" id="ARBA00022490"/>
    </source>
</evidence>
<evidence type="ECO:0000256" key="7">
    <source>
        <dbReference type="ARBA" id="ARBA00022840"/>
    </source>
</evidence>
<dbReference type="GO" id="GO:0005524">
    <property type="term" value="F:ATP binding"/>
    <property type="evidence" value="ECO:0007669"/>
    <property type="project" value="UniProtKB-KW"/>
</dbReference>
<comment type="catalytic activity">
    <reaction evidence="8">
        <text>cytidine(34) in tRNA(Ile2) + L-lysine + ATP = lysidine(34) in tRNA(Ile2) + AMP + diphosphate + H(+)</text>
        <dbReference type="Rhea" id="RHEA:43744"/>
        <dbReference type="Rhea" id="RHEA-COMP:10625"/>
        <dbReference type="Rhea" id="RHEA-COMP:10670"/>
        <dbReference type="ChEBI" id="CHEBI:15378"/>
        <dbReference type="ChEBI" id="CHEBI:30616"/>
        <dbReference type="ChEBI" id="CHEBI:32551"/>
        <dbReference type="ChEBI" id="CHEBI:33019"/>
        <dbReference type="ChEBI" id="CHEBI:82748"/>
        <dbReference type="ChEBI" id="CHEBI:83665"/>
        <dbReference type="ChEBI" id="CHEBI:456215"/>
        <dbReference type="EC" id="6.3.4.19"/>
    </reaction>
</comment>
<dbReference type="Pfam" id="PF11734">
    <property type="entry name" value="TilS_C"/>
    <property type="match status" value="1"/>
</dbReference>
<dbReference type="NCBIfam" id="TIGR02432">
    <property type="entry name" value="lysidine_TilS_N"/>
    <property type="match status" value="1"/>
</dbReference>
<dbReference type="InterPro" id="IPR012094">
    <property type="entry name" value="tRNA_Ile_lys_synt"/>
</dbReference>
<dbReference type="SUPFAM" id="SSF56037">
    <property type="entry name" value="PheT/TilS domain"/>
    <property type="match status" value="1"/>
</dbReference>
<dbReference type="AlphaFoldDB" id="A0A1V4QEH0"/>
<dbReference type="Gene3D" id="1.20.59.20">
    <property type="match status" value="1"/>
</dbReference>
<dbReference type="SUPFAM" id="SSF52402">
    <property type="entry name" value="Adenine nucleotide alpha hydrolases-like"/>
    <property type="match status" value="1"/>
</dbReference>
<dbReference type="NCBIfam" id="TIGR02433">
    <property type="entry name" value="lysidine_TilS_C"/>
    <property type="match status" value="1"/>
</dbReference>
<dbReference type="SUPFAM" id="SSF82829">
    <property type="entry name" value="MesJ substrate recognition domain-like"/>
    <property type="match status" value="1"/>
</dbReference>
<dbReference type="Pfam" id="PF01171">
    <property type="entry name" value="ATP_bind_3"/>
    <property type="match status" value="1"/>
</dbReference>
<keyword evidence="3" id="KW-0963">Cytoplasm</keyword>
<accession>A0A1V4QEH0</accession>
<sequence>TRYEEELTRHYAERYGLGYKIVDVRVRKSRLGVEASARKMRYDALIRCQSEFRAQAVFLGHNLDDLIETFLMNLIRGSGTRGLAGLPVRRGPFLRPLINIKKRSILDYLKARGLAYSFDQTNLDLRFRRNILREKIIPELLKLNPELHTVIKRTIEITKVDNDYLEKRAEKVYKKIVRQEDELLILDIKGILRYNLSIVMRVLMDAICELAGSFDGFESKHLYAVLGLIDKGSGKKISLPRNLFARREYDKIVLGQNRAERMCRVEIAEDGENRIIQNLRLTTELVSHFDLKTRQANCEVFDYDKIFPPLYLRSRRKGDYIETKVGRKKLKKLYNEFKIPIHKRDQPILLCDRKGILWILGYQRSARGFIDNKTKRFLVVKVEAID</sequence>
<dbReference type="PANTHER" id="PTHR43033:SF1">
    <property type="entry name" value="TRNA(ILE)-LYSIDINE SYNTHASE-RELATED"/>
    <property type="match status" value="1"/>
</dbReference>
<reference evidence="11" key="1">
    <citation type="submission" date="2017-01" db="EMBL/GenBank/DDBJ databases">
        <title>Novel pathways for hydrocarbon cycling and metabolic interdependencies in hydrothermal sediment communities.</title>
        <authorList>
            <person name="Dombrowski N."/>
            <person name="Seitz K."/>
            <person name="Teske A."/>
            <person name="Baker B."/>
        </authorList>
    </citation>
    <scope>NUCLEOTIDE SEQUENCE [LARGE SCALE GENOMIC DNA]</scope>
</reference>
<dbReference type="GO" id="GO:0005737">
    <property type="term" value="C:cytoplasm"/>
    <property type="evidence" value="ECO:0007669"/>
    <property type="project" value="UniProtKB-SubCell"/>
</dbReference>
<feature type="domain" description="Lysidine-tRNA(Ile) synthetase C-terminal" evidence="9">
    <location>
        <begin position="310"/>
        <end position="380"/>
    </location>
</feature>
<proteinExistence type="predicted"/>
<keyword evidence="5" id="KW-0819">tRNA processing</keyword>
<dbReference type="PANTHER" id="PTHR43033">
    <property type="entry name" value="TRNA(ILE)-LYSIDINE SYNTHASE-RELATED"/>
    <property type="match status" value="1"/>
</dbReference>
<dbReference type="Gene3D" id="3.40.50.620">
    <property type="entry name" value="HUPs"/>
    <property type="match status" value="1"/>
</dbReference>
<evidence type="ECO:0000313" key="10">
    <source>
        <dbReference type="EMBL" id="OPX17387.1"/>
    </source>
</evidence>
<dbReference type="GO" id="GO:0032267">
    <property type="term" value="F:tRNA(Ile)-lysidine synthase activity"/>
    <property type="evidence" value="ECO:0007669"/>
    <property type="project" value="UniProtKB-EC"/>
</dbReference>
<comment type="caution">
    <text evidence="10">The sequence shown here is derived from an EMBL/GenBank/DDBJ whole genome shotgun (WGS) entry which is preliminary data.</text>
</comment>
<keyword evidence="6" id="KW-0547">Nucleotide-binding</keyword>
<dbReference type="EMBL" id="MUKB01000133">
    <property type="protein sequence ID" value="OPX17387.1"/>
    <property type="molecule type" value="Genomic_DNA"/>
</dbReference>
<evidence type="ECO:0000256" key="2">
    <source>
        <dbReference type="ARBA" id="ARBA00013267"/>
    </source>
</evidence>
<dbReference type="InterPro" id="IPR012795">
    <property type="entry name" value="tRNA_Ile_lys_synt_N"/>
</dbReference>
<evidence type="ECO:0000256" key="4">
    <source>
        <dbReference type="ARBA" id="ARBA00022598"/>
    </source>
</evidence>
<evidence type="ECO:0000256" key="5">
    <source>
        <dbReference type="ARBA" id="ARBA00022694"/>
    </source>
</evidence>
<evidence type="ECO:0000259" key="9">
    <source>
        <dbReference type="SMART" id="SM00977"/>
    </source>
</evidence>
<dbReference type="InterPro" id="IPR014729">
    <property type="entry name" value="Rossmann-like_a/b/a_fold"/>
</dbReference>
<keyword evidence="4" id="KW-0436">Ligase</keyword>
<dbReference type="GO" id="GO:0008033">
    <property type="term" value="P:tRNA processing"/>
    <property type="evidence" value="ECO:0007669"/>
    <property type="project" value="UniProtKB-KW"/>
</dbReference>
<dbReference type="Proteomes" id="UP000191663">
    <property type="component" value="Unassembled WGS sequence"/>
</dbReference>